<dbReference type="AlphaFoldDB" id="A0A969PL46"/>
<comment type="caution">
    <text evidence="1">The sequence shown here is derived from an EMBL/GenBank/DDBJ whole genome shotgun (WGS) entry which is preliminary data.</text>
</comment>
<evidence type="ECO:0000313" key="2">
    <source>
        <dbReference type="Proteomes" id="UP000752012"/>
    </source>
</evidence>
<dbReference type="Pfam" id="PF04229">
    <property type="entry name" value="GrpB"/>
    <property type="match status" value="1"/>
</dbReference>
<sequence length="174" mass="20101">MLGLKRNDVRLVPYDPQWSQMADERIKELSALTDMLEHRIAHIGSTAIADMPAKPIIDLAVGVEQLDADHNDLFRQLKQCGFLRLRVQKQEEIVFAAFTDDSYETKTHILHLMTYNGELWNNLLFFRDYMNTHSAEHSAYAALKRRAASAHPTSIPAYTEEKTAFVHRIYQLRT</sequence>
<dbReference type="InterPro" id="IPR043519">
    <property type="entry name" value="NT_sf"/>
</dbReference>
<dbReference type="RefSeq" id="WP_168004437.1">
    <property type="nucleotide sequence ID" value="NZ_JAATHJ010000001.1"/>
</dbReference>
<dbReference type="PANTHER" id="PTHR34822">
    <property type="entry name" value="GRPB DOMAIN PROTEIN (AFU_ORTHOLOGUE AFUA_1G01530)"/>
    <property type="match status" value="1"/>
</dbReference>
<proteinExistence type="predicted"/>
<gene>
    <name evidence="1" type="ORF">HCN83_01025</name>
</gene>
<dbReference type="Gene3D" id="3.30.460.10">
    <property type="entry name" value="Beta Polymerase, domain 2"/>
    <property type="match status" value="1"/>
</dbReference>
<dbReference type="PANTHER" id="PTHR34822:SF1">
    <property type="entry name" value="GRPB FAMILY PROTEIN"/>
    <property type="match status" value="1"/>
</dbReference>
<dbReference type="InterPro" id="IPR007344">
    <property type="entry name" value="GrpB/CoaE"/>
</dbReference>
<dbReference type="EMBL" id="JAATHJ010000001">
    <property type="protein sequence ID" value="NJP36162.1"/>
    <property type="molecule type" value="Genomic_DNA"/>
</dbReference>
<dbReference type="Proteomes" id="UP000752012">
    <property type="component" value="Unassembled WGS sequence"/>
</dbReference>
<protein>
    <submittedName>
        <fullName evidence="1">GrpB family protein</fullName>
    </submittedName>
</protein>
<accession>A0A969PL46</accession>
<organism evidence="1 2">
    <name type="scientific">Alkalicoccus luteus</name>
    <dbReference type="NCBI Taxonomy" id="1237094"/>
    <lineage>
        <taxon>Bacteria</taxon>
        <taxon>Bacillati</taxon>
        <taxon>Bacillota</taxon>
        <taxon>Bacilli</taxon>
        <taxon>Bacillales</taxon>
        <taxon>Bacillaceae</taxon>
        <taxon>Alkalicoccus</taxon>
    </lineage>
</organism>
<keyword evidence="2" id="KW-1185">Reference proteome</keyword>
<evidence type="ECO:0000313" key="1">
    <source>
        <dbReference type="EMBL" id="NJP36162.1"/>
    </source>
</evidence>
<reference evidence="1 2" key="1">
    <citation type="submission" date="2020-03" db="EMBL/GenBank/DDBJ databases">
        <title>Assessment of the enzymatic potential of alkaline-tolerant lipase obtained from Bacillus luteus H11 (technogenic soil) for the bioremediation of saline soils contaminated with petroleum substances.</title>
        <authorList>
            <person name="Kalwasinska A."/>
        </authorList>
    </citation>
    <scope>NUCLEOTIDE SEQUENCE [LARGE SCALE GENOMIC DNA]</scope>
    <source>
        <strain evidence="1 2">H11</strain>
    </source>
</reference>
<name>A0A969PL46_9BACI</name>
<dbReference type="SUPFAM" id="SSF81301">
    <property type="entry name" value="Nucleotidyltransferase"/>
    <property type="match status" value="1"/>
</dbReference>